<dbReference type="RefSeq" id="WP_152837432.1">
    <property type="nucleotide sequence ID" value="NZ_WHUG01000002.1"/>
</dbReference>
<gene>
    <name evidence="3" type="primary">epsI</name>
    <name evidence="3" type="ORF">GEV02_07575</name>
</gene>
<reference evidence="3 4" key="1">
    <citation type="submission" date="2019-10" db="EMBL/GenBank/DDBJ databases">
        <title>Two novel species isolated from a subtropical stream in China.</title>
        <authorList>
            <person name="Lu H."/>
        </authorList>
    </citation>
    <scope>NUCLEOTIDE SEQUENCE [LARGE SCALE GENOMIC DNA]</scope>
    <source>
        <strain evidence="3 4">FT29W</strain>
    </source>
</reference>
<dbReference type="InterPro" id="IPR054653">
    <property type="entry name" value="EpsI_type_B_pred"/>
</dbReference>
<proteinExistence type="predicted"/>
<dbReference type="AlphaFoldDB" id="A0A6A7MYZ4"/>
<comment type="caution">
    <text evidence="3">The sequence shown here is derived from an EMBL/GenBank/DDBJ whole genome shotgun (WGS) entry which is preliminary data.</text>
</comment>
<protein>
    <submittedName>
        <fullName evidence="3">EpsI family protein</fullName>
    </submittedName>
</protein>
<feature type="signal peptide" evidence="1">
    <location>
        <begin position="1"/>
        <end position="19"/>
    </location>
</feature>
<dbReference type="Proteomes" id="UP000440498">
    <property type="component" value="Unassembled WGS sequence"/>
</dbReference>
<accession>A0A6A7MYZ4</accession>
<dbReference type="NCBIfam" id="TIGR02914">
    <property type="entry name" value="EpsI_fam"/>
    <property type="match status" value="1"/>
</dbReference>
<feature type="domain" description="Methanolan biosynthesis EpsI" evidence="2">
    <location>
        <begin position="10"/>
        <end position="217"/>
    </location>
</feature>
<evidence type="ECO:0000313" key="4">
    <source>
        <dbReference type="Proteomes" id="UP000440498"/>
    </source>
</evidence>
<evidence type="ECO:0000256" key="1">
    <source>
        <dbReference type="SAM" id="SignalP"/>
    </source>
</evidence>
<keyword evidence="4" id="KW-1185">Reference proteome</keyword>
<dbReference type="EMBL" id="WHUG01000002">
    <property type="protein sequence ID" value="MQA38004.1"/>
    <property type="molecule type" value="Genomic_DNA"/>
</dbReference>
<evidence type="ECO:0000313" key="3">
    <source>
        <dbReference type="EMBL" id="MQA38004.1"/>
    </source>
</evidence>
<sequence length="228" mass="25152">MNKAVLTSALLGLMMVGTAGTAKLMVPTHYLADTRSASKLEVIVPASFGEWVEEKAMVSAVVNPSVERALKEIYTQTLSRTYVNKEGYRVMLSVAYGANQSDGLQVHYPEICYPAQGFELLSKQRGTLDTTHGAIQVKRLETSLSGDRFEPVTYWTTVGNKIAMGNIDKKLAEMSYRLAGDIPDGLLFRVSSIDRDTPHAFVKHQQFANQLLDALTPTDRLRLAGLVR</sequence>
<dbReference type="Pfam" id="PF11984">
    <property type="entry name" value="DUF3485"/>
    <property type="match status" value="1"/>
</dbReference>
<keyword evidence="1" id="KW-0732">Signal</keyword>
<organism evidence="3 4">
    <name type="scientific">Rugamonas aquatica</name>
    <dbReference type="NCBI Taxonomy" id="2743357"/>
    <lineage>
        <taxon>Bacteria</taxon>
        <taxon>Pseudomonadati</taxon>
        <taxon>Pseudomonadota</taxon>
        <taxon>Betaproteobacteria</taxon>
        <taxon>Burkholderiales</taxon>
        <taxon>Oxalobacteraceae</taxon>
        <taxon>Telluria group</taxon>
        <taxon>Rugamonas</taxon>
    </lineage>
</organism>
<dbReference type="InterPro" id="IPR014263">
    <property type="entry name" value="Methanolan_biosynth_EpsI"/>
</dbReference>
<feature type="chain" id="PRO_5025409324" evidence="1">
    <location>
        <begin position="20"/>
        <end position="228"/>
    </location>
</feature>
<evidence type="ECO:0000259" key="2">
    <source>
        <dbReference type="Pfam" id="PF11984"/>
    </source>
</evidence>
<name>A0A6A7MYZ4_9BURK</name>
<dbReference type="NCBIfam" id="NF045609">
    <property type="entry name" value="EpsI_type_B"/>
    <property type="match status" value="1"/>
</dbReference>